<dbReference type="GO" id="GO:0006508">
    <property type="term" value="P:proteolysis"/>
    <property type="evidence" value="ECO:0007669"/>
    <property type="project" value="UniProtKB-KW"/>
</dbReference>
<dbReference type="InterPro" id="IPR010259">
    <property type="entry name" value="S8pro/Inhibitor_I9"/>
</dbReference>
<keyword evidence="6" id="KW-0177">Collagen degradation</keyword>
<dbReference type="EMBL" id="DQ531603">
    <property type="protein sequence ID" value="ABF72192.1"/>
    <property type="molecule type" value="Genomic_DNA"/>
</dbReference>
<dbReference type="PROSITE" id="PS00138">
    <property type="entry name" value="SUBTILASE_SER"/>
    <property type="match status" value="1"/>
</dbReference>
<evidence type="ECO:0000256" key="10">
    <source>
        <dbReference type="ARBA" id="ARBA00081456"/>
    </source>
</evidence>
<evidence type="ECO:0000313" key="16">
    <source>
        <dbReference type="EMBL" id="ABF72192.1"/>
    </source>
</evidence>
<dbReference type="MEROPS" id="S08.120"/>
<dbReference type="InterPro" id="IPR023828">
    <property type="entry name" value="Peptidase_S8_Ser-AS"/>
</dbReference>
<comment type="function">
    <text evidence="7">Hydrolyzes gelatin, casein, the chromogenic substrate azocoll and the cuticle of the nematode P.redivivus. Immobilizes P.redivivus.</text>
</comment>
<keyword evidence="4 11" id="KW-0378">Hydrolase</keyword>
<evidence type="ECO:0000256" key="9">
    <source>
        <dbReference type="ARBA" id="ARBA00075726"/>
    </source>
</evidence>
<comment type="similarity">
    <text evidence="1 11 12">Belongs to the peptidase S8 family.</text>
</comment>
<keyword evidence="3 13" id="KW-0732">Signal</keyword>
<proteinExistence type="inferred from homology"/>
<dbReference type="GO" id="GO:0004252">
    <property type="term" value="F:serine-type endopeptidase activity"/>
    <property type="evidence" value="ECO:0007669"/>
    <property type="project" value="UniProtKB-UniRule"/>
</dbReference>
<dbReference type="InterPro" id="IPR022398">
    <property type="entry name" value="Peptidase_S8_His-AS"/>
</dbReference>
<reference evidence="16" key="2">
    <citation type="journal article" date="2007" name="Appl. Microbiol. Biotechnol.">
        <title>Purification and cloning of a novel serine protease from the nematode-trapping fungus Dactylellina varietas and its potential roles in infection against nematodes.</title>
        <authorList>
            <person name="Yang J."/>
            <person name="Liang L."/>
            <person name="Zhang Y."/>
            <person name="Li J."/>
            <person name="Zhang L."/>
            <person name="Ye F."/>
            <person name="Gan Z."/>
            <person name="Zhang K.Q."/>
        </authorList>
    </citation>
    <scope>NUCLEOTIDE SEQUENCE</scope>
</reference>
<evidence type="ECO:0000256" key="7">
    <source>
        <dbReference type="ARBA" id="ARBA00056622"/>
    </source>
</evidence>
<organism evidence="16">
    <name type="scientific">Dactylella sp. 'varietas'</name>
    <dbReference type="NCBI Taxonomy" id="313365"/>
    <lineage>
        <taxon>Eukaryota</taxon>
        <taxon>Fungi</taxon>
        <taxon>Dikarya</taxon>
        <taxon>Ascomycota</taxon>
        <taxon>Pezizomycotina</taxon>
        <taxon>Orbiliomycetes</taxon>
        <taxon>Orbiliales</taxon>
        <taxon>Orbiliaceae</taxon>
        <taxon>Dactylella</taxon>
    </lineage>
</organism>
<feature type="signal peptide" evidence="13">
    <location>
        <begin position="1"/>
        <end position="21"/>
    </location>
</feature>
<dbReference type="FunFam" id="3.40.50.200:FF:000014">
    <property type="entry name" value="Proteinase K"/>
    <property type="match status" value="1"/>
</dbReference>
<evidence type="ECO:0000256" key="13">
    <source>
        <dbReference type="SAM" id="SignalP"/>
    </source>
</evidence>
<evidence type="ECO:0000256" key="11">
    <source>
        <dbReference type="PROSITE-ProRule" id="PRU01240"/>
    </source>
</evidence>
<dbReference type="Gene3D" id="3.30.70.80">
    <property type="entry name" value="Peptidase S8 propeptide/proteinase inhibitor I9"/>
    <property type="match status" value="1"/>
</dbReference>
<evidence type="ECO:0000259" key="14">
    <source>
        <dbReference type="Pfam" id="PF00082"/>
    </source>
</evidence>
<name>Q19AS3_9PEZI</name>
<dbReference type="Pfam" id="PF05922">
    <property type="entry name" value="Inhibitor_I9"/>
    <property type="match status" value="1"/>
</dbReference>
<feature type="active site" description="Charge relay system" evidence="11">
    <location>
        <position position="199"/>
    </location>
</feature>
<dbReference type="PROSITE" id="PS00136">
    <property type="entry name" value="SUBTILASE_ASP"/>
    <property type="match status" value="1"/>
</dbReference>
<evidence type="ECO:0000256" key="8">
    <source>
        <dbReference type="ARBA" id="ARBA00072928"/>
    </source>
</evidence>
<dbReference type="PANTHER" id="PTHR43806:SF58">
    <property type="entry name" value="ALKALINE PROTEASE 1-RELATED"/>
    <property type="match status" value="1"/>
</dbReference>
<dbReference type="InterPro" id="IPR037045">
    <property type="entry name" value="S8pro/Inhibitor_I9_sf"/>
</dbReference>
<protein>
    <recommendedName>
        <fullName evidence="8">Cuticle-degrading serine protease</fullName>
    </recommendedName>
    <alternativeName>
        <fullName evidence="9">Neutral serine protease Aoz1</fullName>
    </alternativeName>
    <alternativeName>
        <fullName evidence="10">PII</fullName>
    </alternativeName>
</protein>
<evidence type="ECO:0000256" key="1">
    <source>
        <dbReference type="ARBA" id="ARBA00011073"/>
    </source>
</evidence>
<dbReference type="PROSITE" id="PS51892">
    <property type="entry name" value="SUBTILASE"/>
    <property type="match status" value="1"/>
</dbReference>
<accession>Q19AS3</accession>
<dbReference type="InterPro" id="IPR000209">
    <property type="entry name" value="Peptidase_S8/S53_dom"/>
</dbReference>
<dbReference type="SUPFAM" id="SSF52743">
    <property type="entry name" value="Subtilisin-like"/>
    <property type="match status" value="1"/>
</dbReference>
<feature type="chain" id="PRO_5004187280" description="Cuticle-degrading serine protease" evidence="13">
    <location>
        <begin position="22"/>
        <end position="407"/>
    </location>
</feature>
<dbReference type="PANTHER" id="PTHR43806">
    <property type="entry name" value="PEPTIDASE S8"/>
    <property type="match status" value="1"/>
</dbReference>
<evidence type="ECO:0000256" key="6">
    <source>
        <dbReference type="ARBA" id="ARBA00023105"/>
    </source>
</evidence>
<evidence type="ECO:0000256" key="5">
    <source>
        <dbReference type="ARBA" id="ARBA00022825"/>
    </source>
</evidence>
<dbReference type="GO" id="GO:0030574">
    <property type="term" value="P:collagen catabolic process"/>
    <property type="evidence" value="ECO:0007669"/>
    <property type="project" value="UniProtKB-KW"/>
</dbReference>
<evidence type="ECO:0000259" key="15">
    <source>
        <dbReference type="Pfam" id="PF05922"/>
    </source>
</evidence>
<dbReference type="InterPro" id="IPR036852">
    <property type="entry name" value="Peptidase_S8/S53_dom_sf"/>
</dbReference>
<dbReference type="InterPro" id="IPR015500">
    <property type="entry name" value="Peptidase_S8_subtilisin-rel"/>
</dbReference>
<evidence type="ECO:0000256" key="4">
    <source>
        <dbReference type="ARBA" id="ARBA00022801"/>
    </source>
</evidence>
<feature type="active site" description="Charge relay system" evidence="11">
    <location>
        <position position="163"/>
    </location>
</feature>
<dbReference type="Gene3D" id="3.40.50.200">
    <property type="entry name" value="Peptidase S8/S53 domain"/>
    <property type="match status" value="1"/>
</dbReference>
<feature type="domain" description="Peptidase S8/S53" evidence="14">
    <location>
        <begin position="154"/>
        <end position="386"/>
    </location>
</feature>
<dbReference type="InterPro" id="IPR050131">
    <property type="entry name" value="Peptidase_S8_subtilisin-like"/>
</dbReference>
<evidence type="ECO:0000256" key="3">
    <source>
        <dbReference type="ARBA" id="ARBA00022729"/>
    </source>
</evidence>
<dbReference type="InterPro" id="IPR034193">
    <property type="entry name" value="PCSK9_ProteinaseK-like"/>
</dbReference>
<dbReference type="SUPFAM" id="SSF54897">
    <property type="entry name" value="Protease propeptides/inhibitors"/>
    <property type="match status" value="1"/>
</dbReference>
<dbReference type="PRINTS" id="PR00723">
    <property type="entry name" value="SUBTILISIN"/>
</dbReference>
<dbReference type="GO" id="GO:0005576">
    <property type="term" value="C:extracellular region"/>
    <property type="evidence" value="ECO:0007669"/>
    <property type="project" value="UniProtKB-ARBA"/>
</dbReference>
<feature type="domain" description="Inhibitor I9" evidence="15">
    <location>
        <begin position="39"/>
        <end position="121"/>
    </location>
</feature>
<keyword evidence="5 11" id="KW-0720">Serine protease</keyword>
<reference evidence="16" key="1">
    <citation type="submission" date="2006-05" db="EMBL/GenBank/DDBJ databases">
        <authorList>
            <person name="Liang L.M."/>
            <person name="Yang J.K."/>
            <person name="Li J."/>
            <person name="Zhang K.Q."/>
        </authorList>
    </citation>
    <scope>NUCLEOTIDE SEQUENCE</scope>
</reference>
<keyword evidence="2 11" id="KW-0645">Protease</keyword>
<evidence type="ECO:0000256" key="2">
    <source>
        <dbReference type="ARBA" id="ARBA00022670"/>
    </source>
</evidence>
<evidence type="ECO:0000256" key="12">
    <source>
        <dbReference type="RuleBase" id="RU003355"/>
    </source>
</evidence>
<feature type="active site" description="Charge relay system" evidence="11">
    <location>
        <position position="352"/>
    </location>
</feature>
<dbReference type="AlphaFoldDB" id="Q19AS3"/>
<dbReference type="PROSITE" id="PS00137">
    <property type="entry name" value="SUBTILASE_HIS"/>
    <property type="match status" value="1"/>
</dbReference>
<dbReference type="CDD" id="cd04077">
    <property type="entry name" value="Peptidases_S8_PCSK9_ProteinaseK_like"/>
    <property type="match status" value="1"/>
</dbReference>
<dbReference type="Pfam" id="PF00082">
    <property type="entry name" value="Peptidase_S8"/>
    <property type="match status" value="1"/>
</dbReference>
<sequence>MFSKGIATFITFAGLATTALAGPILRVSNSGAADLIDDKYIVVLKSELTETQVREHESRISRFHRNSARDLSGAPTHGLRSKFGFKSGFKGYSGGFDSATLQEILKSPEVAFVEQDAIVRLSAEQTDSTWGLDRISHKTFATPYTYVYDENTSGAGSTVFVIDTGINVNHDEFKTANGTRARWGANFAGDGSSSDGNGHGTHCAGTVAGKTYGVAKKANVVAVKVLNAQGSGTNSGVISGMNWVAQNGKANKDVASMSLGGGKSAAVNSAVDAIYAAGITVVVAAGNENRDASLVSPASAPKAITVAAMDKTNTRAYFSNFGTLIDIWAPGVDVLSAWIGSNTATRTISGTSMACPHVAGLAAYLISASSSGLSPAAVDAKIKSLALSDVVKDPKGSPNKLAYNGNA</sequence>
<dbReference type="InterPro" id="IPR023827">
    <property type="entry name" value="Peptidase_S8_Asp-AS"/>
</dbReference>